<comment type="caution">
    <text evidence="1">The sequence shown here is derived from an EMBL/GenBank/DDBJ whole genome shotgun (WGS) entry which is preliminary data.</text>
</comment>
<reference evidence="1 2" key="1">
    <citation type="submission" date="2019-10" db="EMBL/GenBank/DDBJ databases">
        <title>Whole genome shotgun sequence of Acrocarpospora macrocephala NBRC 16266.</title>
        <authorList>
            <person name="Ichikawa N."/>
            <person name="Kimura A."/>
            <person name="Kitahashi Y."/>
            <person name="Komaki H."/>
            <person name="Oguchi A."/>
        </authorList>
    </citation>
    <scope>NUCLEOTIDE SEQUENCE [LARGE SCALE GENOMIC DNA]</scope>
    <source>
        <strain evidence="1 2">NBRC 16266</strain>
    </source>
</reference>
<keyword evidence="2" id="KW-1185">Reference proteome</keyword>
<gene>
    <name evidence="1" type="ORF">Amac_086030</name>
</gene>
<name>A0A5M3X2W0_9ACTN</name>
<dbReference type="Proteomes" id="UP000331127">
    <property type="component" value="Unassembled WGS sequence"/>
</dbReference>
<sequence length="48" mass="5395">MSQEPHVVPGDQESEAMGILTIEDLAEHQLLRGINFNHNRILVEGDQI</sequence>
<evidence type="ECO:0000313" key="1">
    <source>
        <dbReference type="EMBL" id="GES15006.1"/>
    </source>
</evidence>
<proteinExistence type="predicted"/>
<dbReference type="EMBL" id="BLAE01000068">
    <property type="protein sequence ID" value="GES15006.1"/>
    <property type="molecule type" value="Genomic_DNA"/>
</dbReference>
<organism evidence="1 2">
    <name type="scientific">Acrocarpospora macrocephala</name>
    <dbReference type="NCBI Taxonomy" id="150177"/>
    <lineage>
        <taxon>Bacteria</taxon>
        <taxon>Bacillati</taxon>
        <taxon>Actinomycetota</taxon>
        <taxon>Actinomycetes</taxon>
        <taxon>Streptosporangiales</taxon>
        <taxon>Streptosporangiaceae</taxon>
        <taxon>Acrocarpospora</taxon>
    </lineage>
</organism>
<dbReference type="AlphaFoldDB" id="A0A5M3X2W0"/>
<protein>
    <submittedName>
        <fullName evidence="1">Uncharacterized protein</fullName>
    </submittedName>
</protein>
<evidence type="ECO:0000313" key="2">
    <source>
        <dbReference type="Proteomes" id="UP000331127"/>
    </source>
</evidence>
<accession>A0A5M3X2W0</accession>